<name>A0AAU6VM56_UNCXX</name>
<reference evidence="1" key="1">
    <citation type="submission" date="2022-03" db="EMBL/GenBank/DDBJ databases">
        <title>Sea Food Isolates.</title>
        <authorList>
            <person name="Li c."/>
        </authorList>
    </citation>
    <scope>NUCLEOTIDE SEQUENCE</scope>
    <source>
        <strain evidence="1">19MO03SA05</strain>
    </source>
</reference>
<protein>
    <recommendedName>
        <fullName evidence="2">Transposase</fullName>
    </recommendedName>
</protein>
<accession>A0AAU6VM56</accession>
<dbReference type="EMBL" id="CP095351">
    <property type="protein sequence ID" value="XAG86512.1"/>
    <property type="molecule type" value="Genomic_DNA"/>
</dbReference>
<evidence type="ECO:0000313" key="1">
    <source>
        <dbReference type="EMBL" id="XAG86512.1"/>
    </source>
</evidence>
<sequence length="94" mass="10736">MKRLKNSEYVYAKGRELRLAAEAQAKQSGSPVGKPPFFSHDATLQCYFERGWLSITHCDIALHLDSREVLSGGDLIAQIRRFKQCHFQSQPSQR</sequence>
<dbReference type="AlphaFoldDB" id="A0AAU6VM56"/>
<organism evidence="1">
    <name type="scientific">bacterium 19MO03SA05</name>
    <dbReference type="NCBI Taxonomy" id="2920620"/>
    <lineage>
        <taxon>Bacteria</taxon>
    </lineage>
</organism>
<evidence type="ECO:0008006" key="2">
    <source>
        <dbReference type="Google" id="ProtNLM"/>
    </source>
</evidence>
<gene>
    <name evidence="1" type="ORF">MRM63_15495</name>
</gene>
<proteinExistence type="predicted"/>